<evidence type="ECO:0000313" key="3">
    <source>
        <dbReference type="EMBL" id="PFH45650.1"/>
    </source>
</evidence>
<accession>A0A2A9ND58</accession>
<feature type="transmembrane region" description="Helical" evidence="1">
    <location>
        <begin position="55"/>
        <end position="76"/>
    </location>
</feature>
<sequence>MNVTTAEEWDAFVTSLEHRQMTMYFDVASIALLIYDHLLVLGLEIKYVWQPRITPVNILFYITRYAVYVEFTVLVYSDLAPSLSLTTCNDIIAYVGWSYSILTFLAQVILALRAWAVWGKDPRLTYGLPTAFIIIASVCLVFLQMTINSLEFIEPAVPHRIGCYLVNGSKLLSICWITFFIIDTIVFILFAIRAFEAYRCGGCSKLVHVVYKDGIMYYFYLSALNLLNVVVMLTQSPDFLIMLLSPIRVTQVILVARIVLHAREQASQTEFFYSEPFQLVSSHQSTHM</sequence>
<feature type="transmembrane region" description="Helical" evidence="1">
    <location>
        <begin position="124"/>
        <end position="147"/>
    </location>
</feature>
<feature type="transmembrane region" description="Helical" evidence="1">
    <location>
        <begin position="91"/>
        <end position="112"/>
    </location>
</feature>
<name>A0A2A9ND58_9AGAR</name>
<feature type="transmembrane region" description="Helical" evidence="1">
    <location>
        <begin position="23"/>
        <end position="43"/>
    </location>
</feature>
<proteinExistence type="predicted"/>
<evidence type="ECO:0000256" key="1">
    <source>
        <dbReference type="SAM" id="Phobius"/>
    </source>
</evidence>
<gene>
    <name evidence="3" type="ORF">AMATHDRAFT_71270</name>
</gene>
<dbReference type="AlphaFoldDB" id="A0A2A9ND58"/>
<protein>
    <recommendedName>
        <fullName evidence="2">DUF6533 domain-containing protein</fullName>
    </recommendedName>
</protein>
<dbReference type="OrthoDB" id="3353364at2759"/>
<reference evidence="3 4" key="1">
    <citation type="submission" date="2014-02" db="EMBL/GenBank/DDBJ databases">
        <title>Transposable element dynamics among asymbiotic and ectomycorrhizal Amanita fungi.</title>
        <authorList>
            <consortium name="DOE Joint Genome Institute"/>
            <person name="Hess J."/>
            <person name="Skrede I."/>
            <person name="Wolfe B."/>
            <person name="LaButti K."/>
            <person name="Ohm R.A."/>
            <person name="Grigoriev I.V."/>
            <person name="Pringle A."/>
        </authorList>
    </citation>
    <scope>NUCLEOTIDE SEQUENCE [LARGE SCALE GENOMIC DNA]</scope>
    <source>
        <strain evidence="3 4">SKay4041</strain>
    </source>
</reference>
<keyword evidence="1" id="KW-1133">Transmembrane helix</keyword>
<keyword evidence="1" id="KW-0812">Transmembrane</keyword>
<feature type="transmembrane region" description="Helical" evidence="1">
    <location>
        <begin position="239"/>
        <end position="260"/>
    </location>
</feature>
<feature type="transmembrane region" description="Helical" evidence="1">
    <location>
        <begin position="171"/>
        <end position="195"/>
    </location>
</feature>
<dbReference type="Pfam" id="PF20151">
    <property type="entry name" value="DUF6533"/>
    <property type="match status" value="1"/>
</dbReference>
<feature type="domain" description="DUF6533" evidence="2">
    <location>
        <begin position="24"/>
        <end position="67"/>
    </location>
</feature>
<evidence type="ECO:0000313" key="4">
    <source>
        <dbReference type="Proteomes" id="UP000242287"/>
    </source>
</evidence>
<keyword evidence="4" id="KW-1185">Reference proteome</keyword>
<dbReference type="InterPro" id="IPR045340">
    <property type="entry name" value="DUF6533"/>
</dbReference>
<dbReference type="Proteomes" id="UP000242287">
    <property type="component" value="Unassembled WGS sequence"/>
</dbReference>
<keyword evidence="1" id="KW-0472">Membrane</keyword>
<dbReference type="EMBL" id="KZ302318">
    <property type="protein sequence ID" value="PFH45650.1"/>
    <property type="molecule type" value="Genomic_DNA"/>
</dbReference>
<organism evidence="3 4">
    <name type="scientific">Amanita thiersii Skay4041</name>
    <dbReference type="NCBI Taxonomy" id="703135"/>
    <lineage>
        <taxon>Eukaryota</taxon>
        <taxon>Fungi</taxon>
        <taxon>Dikarya</taxon>
        <taxon>Basidiomycota</taxon>
        <taxon>Agaricomycotina</taxon>
        <taxon>Agaricomycetes</taxon>
        <taxon>Agaricomycetidae</taxon>
        <taxon>Agaricales</taxon>
        <taxon>Pluteineae</taxon>
        <taxon>Amanitaceae</taxon>
        <taxon>Amanita</taxon>
    </lineage>
</organism>
<evidence type="ECO:0000259" key="2">
    <source>
        <dbReference type="Pfam" id="PF20151"/>
    </source>
</evidence>
<feature type="transmembrane region" description="Helical" evidence="1">
    <location>
        <begin position="215"/>
        <end position="233"/>
    </location>
</feature>